<dbReference type="InterPro" id="IPR058792">
    <property type="entry name" value="Beta-barrel_RND_2"/>
</dbReference>
<dbReference type="InterPro" id="IPR058627">
    <property type="entry name" value="MdtA-like_C"/>
</dbReference>
<dbReference type="AlphaFoldDB" id="A0A1Q2M8A0"/>
<keyword evidence="8" id="KW-1185">Reference proteome</keyword>
<dbReference type="KEGG" id="maga:Mag101_15610"/>
<sequence length="364" mass="40180">MTLTGNFRSLSLVLFFAAATSLTGCGNTKDDTEQKERQWPVKVAQVSNSGTAGVRHFAGQVKAVQALDMSFQVAGKLGKFSMQEGQVISKGTVIAALDDRDYRRQVREAKVRVELLEKTLERQRSLAERKIISVQALDEAESNYDLAKVTLENAQQQLSYTTLRAPFDAIVTKRLVENHTNVKSGEGIVRLQDISEVRIQISVPENLLATMDRKQVDSVTATFEFLPGEEFALEYRELQAEANKVTQTYLVELGMPRPQQVQIYPGMTARVNLKLNAANGTLRIPLSAVQTNAEGAPFVWRINEEQRVTQTAVELGRTDGELVQVVSGLLADMQLVAAGGQHLYEGALVRNYLQRATVDAQAGL</sequence>
<feature type="domain" description="CzcB-like alpha-helical hairpin" evidence="4">
    <location>
        <begin position="102"/>
        <end position="159"/>
    </location>
</feature>
<evidence type="ECO:0000313" key="7">
    <source>
        <dbReference type="EMBL" id="AQQ68901.1"/>
    </source>
</evidence>
<dbReference type="RefSeq" id="WP_077407102.1">
    <property type="nucleotide sequence ID" value="NZ_CP019650.1"/>
</dbReference>
<evidence type="ECO:0000313" key="8">
    <source>
        <dbReference type="Proteomes" id="UP000188219"/>
    </source>
</evidence>
<evidence type="ECO:0000256" key="2">
    <source>
        <dbReference type="SAM" id="Coils"/>
    </source>
</evidence>
<organism evidence="7 8">
    <name type="scientific">Microbulbifer agarilyticus</name>
    <dbReference type="NCBI Taxonomy" id="260552"/>
    <lineage>
        <taxon>Bacteria</taxon>
        <taxon>Pseudomonadati</taxon>
        <taxon>Pseudomonadota</taxon>
        <taxon>Gammaproteobacteria</taxon>
        <taxon>Cellvibrionales</taxon>
        <taxon>Microbulbiferaceae</taxon>
        <taxon>Microbulbifer</taxon>
    </lineage>
</organism>
<accession>A0A1Q2M8A0</accession>
<dbReference type="Gene3D" id="2.40.30.170">
    <property type="match status" value="1"/>
</dbReference>
<feature type="chain" id="PRO_5013224643" evidence="3">
    <location>
        <begin position="27"/>
        <end position="364"/>
    </location>
</feature>
<dbReference type="SUPFAM" id="SSF111369">
    <property type="entry name" value="HlyD-like secretion proteins"/>
    <property type="match status" value="1"/>
</dbReference>
<dbReference type="InterPro" id="IPR006143">
    <property type="entry name" value="RND_pump_MFP"/>
</dbReference>
<dbReference type="PANTHER" id="PTHR30469">
    <property type="entry name" value="MULTIDRUG RESISTANCE PROTEIN MDTA"/>
    <property type="match status" value="1"/>
</dbReference>
<evidence type="ECO:0000259" key="4">
    <source>
        <dbReference type="Pfam" id="PF25893"/>
    </source>
</evidence>
<evidence type="ECO:0000259" key="5">
    <source>
        <dbReference type="Pfam" id="PF25954"/>
    </source>
</evidence>
<keyword evidence="2" id="KW-0175">Coiled coil</keyword>
<dbReference type="Gene3D" id="2.40.420.20">
    <property type="match status" value="1"/>
</dbReference>
<comment type="similarity">
    <text evidence="1">Belongs to the membrane fusion protein (MFP) (TC 8.A.1) family.</text>
</comment>
<evidence type="ECO:0000256" key="3">
    <source>
        <dbReference type="SAM" id="SignalP"/>
    </source>
</evidence>
<dbReference type="Proteomes" id="UP000188219">
    <property type="component" value="Chromosome"/>
</dbReference>
<evidence type="ECO:0000256" key="1">
    <source>
        <dbReference type="ARBA" id="ARBA00009477"/>
    </source>
</evidence>
<evidence type="ECO:0000259" key="6">
    <source>
        <dbReference type="Pfam" id="PF25967"/>
    </source>
</evidence>
<feature type="signal peptide" evidence="3">
    <location>
        <begin position="1"/>
        <end position="26"/>
    </location>
</feature>
<dbReference type="Gene3D" id="1.10.287.470">
    <property type="entry name" value="Helix hairpin bin"/>
    <property type="match status" value="1"/>
</dbReference>
<dbReference type="EMBL" id="CP019650">
    <property type="protein sequence ID" value="AQQ68901.1"/>
    <property type="molecule type" value="Genomic_DNA"/>
</dbReference>
<dbReference type="STRING" id="260552.Mag101_15610"/>
<proteinExistence type="inferred from homology"/>
<dbReference type="PANTHER" id="PTHR30469:SF20">
    <property type="entry name" value="EFFLUX RND TRANSPORTER PERIPLASMIC ADAPTOR SUBUNIT"/>
    <property type="match status" value="1"/>
</dbReference>
<feature type="coiled-coil region" evidence="2">
    <location>
        <begin position="106"/>
        <end position="157"/>
    </location>
</feature>
<dbReference type="Pfam" id="PF25967">
    <property type="entry name" value="RND-MFP_C"/>
    <property type="match status" value="1"/>
</dbReference>
<dbReference type="InterPro" id="IPR058648">
    <property type="entry name" value="HH_CzcB-like"/>
</dbReference>
<gene>
    <name evidence="7" type="ORF">Mag101_15610</name>
</gene>
<protein>
    <submittedName>
        <fullName evidence="7">Uncharacterized protein</fullName>
    </submittedName>
</protein>
<dbReference type="Pfam" id="PF25893">
    <property type="entry name" value="HH_CzcB"/>
    <property type="match status" value="1"/>
</dbReference>
<dbReference type="GO" id="GO:1990281">
    <property type="term" value="C:efflux pump complex"/>
    <property type="evidence" value="ECO:0007669"/>
    <property type="project" value="TreeGrafter"/>
</dbReference>
<name>A0A1Q2M8A0_9GAMM</name>
<feature type="domain" description="CusB-like beta-barrel" evidence="5">
    <location>
        <begin position="199"/>
        <end position="274"/>
    </location>
</feature>
<keyword evidence="3" id="KW-0732">Signal</keyword>
<reference evidence="7" key="1">
    <citation type="submission" date="2017-02" db="EMBL/GenBank/DDBJ databases">
        <title>Genome of Microbulbifer agarilyticus GP101.</title>
        <authorList>
            <person name="Jung J."/>
            <person name="Bae S.S."/>
            <person name="Baek K."/>
        </authorList>
    </citation>
    <scope>NUCLEOTIDE SEQUENCE [LARGE SCALE GENOMIC DNA]</scope>
    <source>
        <strain evidence="7">GP101</strain>
    </source>
</reference>
<dbReference type="OrthoDB" id="2110899at2"/>
<dbReference type="Gene3D" id="2.40.50.100">
    <property type="match status" value="1"/>
</dbReference>
<feature type="domain" description="Multidrug resistance protein MdtA-like C-terminal permuted SH3" evidence="6">
    <location>
        <begin position="284"/>
        <end position="341"/>
    </location>
</feature>
<dbReference type="NCBIfam" id="TIGR01730">
    <property type="entry name" value="RND_mfp"/>
    <property type="match status" value="1"/>
</dbReference>
<dbReference type="GO" id="GO:0015562">
    <property type="term" value="F:efflux transmembrane transporter activity"/>
    <property type="evidence" value="ECO:0007669"/>
    <property type="project" value="TreeGrafter"/>
</dbReference>
<dbReference type="Pfam" id="PF25954">
    <property type="entry name" value="Beta-barrel_RND_2"/>
    <property type="match status" value="1"/>
</dbReference>